<organism evidence="1 2">
    <name type="scientific">Salix purpurea</name>
    <name type="common">Purple osier willow</name>
    <dbReference type="NCBI Taxonomy" id="77065"/>
    <lineage>
        <taxon>Eukaryota</taxon>
        <taxon>Viridiplantae</taxon>
        <taxon>Streptophyta</taxon>
        <taxon>Embryophyta</taxon>
        <taxon>Tracheophyta</taxon>
        <taxon>Spermatophyta</taxon>
        <taxon>Magnoliopsida</taxon>
        <taxon>eudicotyledons</taxon>
        <taxon>Gunneridae</taxon>
        <taxon>Pentapetalae</taxon>
        <taxon>rosids</taxon>
        <taxon>fabids</taxon>
        <taxon>Malpighiales</taxon>
        <taxon>Salicaceae</taxon>
        <taxon>Saliceae</taxon>
        <taxon>Salix</taxon>
    </lineage>
</organism>
<gene>
    <name evidence="1" type="ORF">OIU79_015817</name>
</gene>
<accession>A0A9Q0PD53</accession>
<dbReference type="AlphaFoldDB" id="A0A9Q0PD53"/>
<comment type="caution">
    <text evidence="1">The sequence shown here is derived from an EMBL/GenBank/DDBJ whole genome shotgun (WGS) entry which is preliminary data.</text>
</comment>
<reference evidence="1" key="2">
    <citation type="journal article" date="2023" name="Int. J. Mol. Sci.">
        <title>De Novo Assembly and Annotation of 11 Diverse Shrub Willow (Salix) Genomes Reveals Novel Gene Organization in Sex-Linked Regions.</title>
        <authorList>
            <person name="Hyden B."/>
            <person name="Feng K."/>
            <person name="Yates T.B."/>
            <person name="Jawdy S."/>
            <person name="Cereghino C."/>
            <person name="Smart L.B."/>
            <person name="Muchero W."/>
        </authorList>
    </citation>
    <scope>NUCLEOTIDE SEQUENCE</scope>
    <source>
        <tissue evidence="1">Shoot tip</tissue>
    </source>
</reference>
<dbReference type="EMBL" id="JAPFFK010000019">
    <property type="protein sequence ID" value="KAJ6685881.1"/>
    <property type="molecule type" value="Genomic_DNA"/>
</dbReference>
<reference evidence="1" key="1">
    <citation type="submission" date="2022-11" db="EMBL/GenBank/DDBJ databases">
        <authorList>
            <person name="Hyden B.L."/>
            <person name="Feng K."/>
            <person name="Yates T."/>
            <person name="Jawdy S."/>
            <person name="Smart L.B."/>
            <person name="Muchero W."/>
        </authorList>
    </citation>
    <scope>NUCLEOTIDE SEQUENCE</scope>
    <source>
        <tissue evidence="1">Shoot tip</tissue>
    </source>
</reference>
<dbReference type="Proteomes" id="UP001151532">
    <property type="component" value="Chromosome 2"/>
</dbReference>
<proteinExistence type="predicted"/>
<evidence type="ECO:0000313" key="1">
    <source>
        <dbReference type="EMBL" id="KAJ6685881.1"/>
    </source>
</evidence>
<evidence type="ECO:0000313" key="2">
    <source>
        <dbReference type="Proteomes" id="UP001151532"/>
    </source>
</evidence>
<keyword evidence="2" id="KW-1185">Reference proteome</keyword>
<protein>
    <submittedName>
        <fullName evidence="1">Uncharacterized protein</fullName>
    </submittedName>
</protein>
<name>A0A9Q0PD53_SALPP</name>
<sequence length="93" mass="10304">MKKARCKLLLIFPSHCTDSNQPIAVPSGTNITSSEANFGYETTDPCQPCNLQSVHIFKGNMQGRNTRGTTRDESNCEDLSIRCVLVLFYSSNT</sequence>